<evidence type="ECO:0000313" key="6">
    <source>
        <dbReference type="Proteomes" id="UP000541535"/>
    </source>
</evidence>
<feature type="signal peptide" evidence="2">
    <location>
        <begin position="1"/>
        <end position="18"/>
    </location>
</feature>
<reference evidence="5 6" key="1">
    <citation type="submission" date="2020-08" db="EMBL/GenBank/DDBJ databases">
        <title>Genomic Encyclopedia of Type Strains, Phase III (KMG-III): the genomes of soil and plant-associated and newly described type strains.</title>
        <authorList>
            <person name="Whitman W."/>
        </authorList>
    </citation>
    <scope>NUCLEOTIDE SEQUENCE [LARGE SCALE GENOMIC DNA]</scope>
    <source>
        <strain evidence="5 6">CECT 8897</strain>
    </source>
</reference>
<evidence type="ECO:0000256" key="2">
    <source>
        <dbReference type="SAM" id="SignalP"/>
    </source>
</evidence>
<comment type="caution">
    <text evidence="5">The sequence shown here is derived from an EMBL/GenBank/DDBJ whole genome shotgun (WGS) entry which is preliminary data.</text>
</comment>
<feature type="compositionally biased region" description="Low complexity" evidence="1">
    <location>
        <begin position="158"/>
        <end position="168"/>
    </location>
</feature>
<keyword evidence="2" id="KW-0732">Signal</keyword>
<keyword evidence="6" id="KW-1185">Reference proteome</keyword>
<protein>
    <submittedName>
        <fullName evidence="5">Glutaredoxin</fullName>
    </submittedName>
</protein>
<dbReference type="Pfam" id="PF13511">
    <property type="entry name" value="DUF4124"/>
    <property type="match status" value="1"/>
</dbReference>
<dbReference type="RefSeq" id="WP_183439827.1">
    <property type="nucleotide sequence ID" value="NZ_JACHXD010000002.1"/>
</dbReference>
<dbReference type="InterPro" id="IPR004045">
    <property type="entry name" value="Glutathione_S-Trfase_N"/>
</dbReference>
<accession>A0A7W5FSL1</accession>
<feature type="domain" description="GST N-terminal" evidence="3">
    <location>
        <begin position="72"/>
        <end position="124"/>
    </location>
</feature>
<evidence type="ECO:0000256" key="1">
    <source>
        <dbReference type="SAM" id="MobiDB-lite"/>
    </source>
</evidence>
<dbReference type="InterPro" id="IPR025392">
    <property type="entry name" value="DUF4124"/>
</dbReference>
<dbReference type="Proteomes" id="UP000541535">
    <property type="component" value="Unassembled WGS sequence"/>
</dbReference>
<proteinExistence type="predicted"/>
<name>A0A7W5FSL1_9BURK</name>
<dbReference type="SUPFAM" id="SSF52833">
    <property type="entry name" value="Thioredoxin-like"/>
    <property type="match status" value="1"/>
</dbReference>
<dbReference type="EMBL" id="JACHXD010000002">
    <property type="protein sequence ID" value="MBB3117889.1"/>
    <property type="molecule type" value="Genomic_DNA"/>
</dbReference>
<organism evidence="5 6">
    <name type="scientific">Pseudoduganella violacea</name>
    <dbReference type="NCBI Taxonomy" id="1715466"/>
    <lineage>
        <taxon>Bacteria</taxon>
        <taxon>Pseudomonadati</taxon>
        <taxon>Pseudomonadota</taxon>
        <taxon>Betaproteobacteria</taxon>
        <taxon>Burkholderiales</taxon>
        <taxon>Oxalobacteraceae</taxon>
        <taxon>Telluria group</taxon>
        <taxon>Pseudoduganella</taxon>
    </lineage>
</organism>
<dbReference type="Pfam" id="PF13417">
    <property type="entry name" value="GST_N_3"/>
    <property type="match status" value="1"/>
</dbReference>
<evidence type="ECO:0000259" key="4">
    <source>
        <dbReference type="Pfam" id="PF13511"/>
    </source>
</evidence>
<dbReference type="CDD" id="cd02976">
    <property type="entry name" value="NrdH"/>
    <property type="match status" value="1"/>
</dbReference>
<evidence type="ECO:0000313" key="5">
    <source>
        <dbReference type="EMBL" id="MBB3117889.1"/>
    </source>
</evidence>
<feature type="domain" description="DUF4124" evidence="4">
    <location>
        <begin position="7"/>
        <end position="47"/>
    </location>
</feature>
<feature type="region of interest" description="Disordered" evidence="1">
    <location>
        <begin position="150"/>
        <end position="206"/>
    </location>
</feature>
<dbReference type="AlphaFoldDB" id="A0A7W5FSL1"/>
<sequence>MRAALALLLLVAAGTAGAQMYKWKDAKGLTHYSDTPPPASARQAEVKNFNSAPGADLPALLAEVARSHPVVLYTAADCAACAEGRALLQARGIPYSEKTVSTADDHAVLKKAGSPGQLPLLLVGQNKQIGFETATWDGLLSSAGYPASSALPPGYRHPPVGSAAPRRPSAAERERQAQEAARAAAEEAARGKRPPPPANAPPDFQF</sequence>
<evidence type="ECO:0000259" key="3">
    <source>
        <dbReference type="Pfam" id="PF13417"/>
    </source>
</evidence>
<dbReference type="InterPro" id="IPR036249">
    <property type="entry name" value="Thioredoxin-like_sf"/>
</dbReference>
<feature type="chain" id="PRO_5031239041" evidence="2">
    <location>
        <begin position="19"/>
        <end position="206"/>
    </location>
</feature>
<dbReference type="Gene3D" id="3.40.30.10">
    <property type="entry name" value="Glutaredoxin"/>
    <property type="match status" value="1"/>
</dbReference>
<dbReference type="PROSITE" id="PS51354">
    <property type="entry name" value="GLUTAREDOXIN_2"/>
    <property type="match status" value="1"/>
</dbReference>
<gene>
    <name evidence="5" type="ORF">FHS03_000915</name>
</gene>